<gene>
    <name evidence="2" type="ORF">CSPHI_02985</name>
</gene>
<dbReference type="PANTHER" id="PTHR36512">
    <property type="entry name" value="D-AMINOPEPTIDASE"/>
    <property type="match status" value="1"/>
</dbReference>
<dbReference type="KEGG" id="csph:CSPHI_02985"/>
<organism evidence="2 3">
    <name type="scientific">Corynebacterium sphenisci DSM 44792</name>
    <dbReference type="NCBI Taxonomy" id="1437874"/>
    <lineage>
        <taxon>Bacteria</taxon>
        <taxon>Bacillati</taxon>
        <taxon>Actinomycetota</taxon>
        <taxon>Actinomycetes</taxon>
        <taxon>Mycobacteriales</taxon>
        <taxon>Corynebacteriaceae</taxon>
        <taxon>Corynebacterium</taxon>
    </lineage>
</organism>
<keyword evidence="3" id="KW-1185">Reference proteome</keyword>
<dbReference type="Pfam" id="PF03576">
    <property type="entry name" value="Peptidase_S58"/>
    <property type="match status" value="1"/>
</dbReference>
<dbReference type="Gene3D" id="3.60.70.12">
    <property type="entry name" value="L-amino peptidase D-ALA esterase/amidase"/>
    <property type="match status" value="1"/>
</dbReference>
<dbReference type="STRING" id="1437874.CSPHI_02985"/>
<name>A0A1L7CWL3_9CORY</name>
<dbReference type="PANTHER" id="PTHR36512:SF3">
    <property type="entry name" value="BLR5678 PROTEIN"/>
    <property type="match status" value="1"/>
</dbReference>
<comment type="similarity">
    <text evidence="1">Belongs to the peptidase S58 family.</text>
</comment>
<dbReference type="InterPro" id="IPR016117">
    <property type="entry name" value="ArgJ-like_dom_sf"/>
</dbReference>
<evidence type="ECO:0000256" key="1">
    <source>
        <dbReference type="ARBA" id="ARBA00007068"/>
    </source>
</evidence>
<dbReference type="RefSeq" id="WP_075693664.1">
    <property type="nucleotide sequence ID" value="NZ_CP009248.1"/>
</dbReference>
<dbReference type="GO" id="GO:0004177">
    <property type="term" value="F:aminopeptidase activity"/>
    <property type="evidence" value="ECO:0007669"/>
    <property type="project" value="TreeGrafter"/>
</dbReference>
<proteinExistence type="inferred from homology"/>
<evidence type="ECO:0000313" key="3">
    <source>
        <dbReference type="Proteomes" id="UP000185469"/>
    </source>
</evidence>
<accession>A0A1L7CWL3</accession>
<evidence type="ECO:0008006" key="4">
    <source>
        <dbReference type="Google" id="ProtNLM"/>
    </source>
</evidence>
<dbReference type="AlphaFoldDB" id="A0A1L7CWL3"/>
<dbReference type="SUPFAM" id="SSF56266">
    <property type="entry name" value="DmpA/ArgJ-like"/>
    <property type="match status" value="1"/>
</dbReference>
<reference evidence="2 3" key="1">
    <citation type="submission" date="2014-08" db="EMBL/GenBank/DDBJ databases">
        <title>Complete genome sequence of Corynebacterium sphenisci CECT 5990(T) (=DSM 44792(T)), isolated from healthy wild penguins.</title>
        <authorList>
            <person name="Ruckert C."/>
            <person name="Albersmeier A."/>
            <person name="Winkler A."/>
            <person name="Kalinowski J."/>
        </authorList>
    </citation>
    <scope>NUCLEOTIDE SEQUENCE [LARGE SCALE GENOMIC DNA]</scope>
    <source>
        <strain evidence="2 3">DSM 44792</strain>
    </source>
</reference>
<dbReference type="Proteomes" id="UP000185469">
    <property type="component" value="Chromosome"/>
</dbReference>
<dbReference type="InterPro" id="IPR005321">
    <property type="entry name" value="Peptidase_S58_DmpA"/>
</dbReference>
<dbReference type="EMBL" id="CP009248">
    <property type="protein sequence ID" value="APT90208.1"/>
    <property type="molecule type" value="Genomic_DNA"/>
</dbReference>
<sequence length="350" mass="33011">MAAAAFGAECARGAAAGVEALPGLRLGHAAAGDSGVTVLLAEGGAVGAVDVRGGGPGTRETDALDPAATVERVHAVVLAGGSAPGLAAADGVLAGLRERGVGVLVDEDHPGIRIPVVPAAVIFDLLLGAPDVPDAATGRAALAAALAADGADAGSGCVGAGIGARAGALKGGLGRAAVRLPASLGGATVAAVVVANPLGAVAGADGRLFADPDAGALDPATMAALGERFLGLTKIPRGAVGAAPRSNTTIGAILTDAPLTPAQARRLAICGQDGLARAVRPAHLPMDGDTLFCLGDLGSGRAGPAPGVAVDLLAALAAAAADAVQAAIADAVLAADPLADAPAFRGAGAT</sequence>
<protein>
    <recommendedName>
        <fullName evidence="4">Peptidase</fullName>
    </recommendedName>
</protein>
<evidence type="ECO:0000313" key="2">
    <source>
        <dbReference type="EMBL" id="APT90208.1"/>
    </source>
</evidence>